<keyword evidence="8" id="KW-0746">Sphingolipid metabolism</keyword>
<dbReference type="InterPro" id="IPR050087">
    <property type="entry name" value="AON_synthase_class-II"/>
</dbReference>
<dbReference type="SUPFAM" id="SSF53383">
    <property type="entry name" value="PLP-dependent transferases"/>
    <property type="match status" value="1"/>
</dbReference>
<dbReference type="Pfam" id="PF00155">
    <property type="entry name" value="Aminotran_1_2"/>
    <property type="match status" value="1"/>
</dbReference>
<evidence type="ECO:0000256" key="11">
    <source>
        <dbReference type="ARBA" id="ARBA00041066"/>
    </source>
</evidence>
<evidence type="ECO:0000256" key="3">
    <source>
        <dbReference type="ARBA" id="ARBA00004991"/>
    </source>
</evidence>
<evidence type="ECO:0000256" key="18">
    <source>
        <dbReference type="ARBA" id="ARBA00048253"/>
    </source>
</evidence>
<evidence type="ECO:0000256" key="14">
    <source>
        <dbReference type="ARBA" id="ARBA00045191"/>
    </source>
</evidence>
<dbReference type="InterPro" id="IPR015422">
    <property type="entry name" value="PyrdxlP-dep_Trfase_small"/>
</dbReference>
<comment type="catalytic activity">
    <reaction evidence="18">
        <text>tetradecanoyl-CoA + L-serine + H(+) = 3-oxohexadecasphinganine + CO2 + CoA</text>
        <dbReference type="Rhea" id="RHEA:35675"/>
        <dbReference type="ChEBI" id="CHEBI:15378"/>
        <dbReference type="ChEBI" id="CHEBI:16526"/>
        <dbReference type="ChEBI" id="CHEBI:33384"/>
        <dbReference type="ChEBI" id="CHEBI:57287"/>
        <dbReference type="ChEBI" id="CHEBI:57385"/>
        <dbReference type="ChEBI" id="CHEBI:71007"/>
    </reaction>
    <physiologicalReaction direction="left-to-right" evidence="18">
        <dbReference type="Rhea" id="RHEA:35676"/>
    </physiologicalReaction>
</comment>
<evidence type="ECO:0000256" key="17">
    <source>
        <dbReference type="ARBA" id="ARBA00047997"/>
    </source>
</evidence>
<organism evidence="20 21">
    <name type="scientific">Sapajus apella</name>
    <name type="common">Brown-capped capuchin</name>
    <name type="synonym">Cebus apella</name>
    <dbReference type="NCBI Taxonomy" id="9515"/>
    <lineage>
        <taxon>Eukaryota</taxon>
        <taxon>Metazoa</taxon>
        <taxon>Chordata</taxon>
        <taxon>Craniata</taxon>
        <taxon>Vertebrata</taxon>
        <taxon>Euteleostomi</taxon>
        <taxon>Mammalia</taxon>
        <taxon>Eutheria</taxon>
        <taxon>Euarchontoglires</taxon>
        <taxon>Primates</taxon>
        <taxon>Haplorrhini</taxon>
        <taxon>Platyrrhini</taxon>
        <taxon>Cebidae</taxon>
        <taxon>Cebinae</taxon>
        <taxon>Sapajus</taxon>
    </lineage>
</organism>
<accession>A0A6J3FNF5</accession>
<evidence type="ECO:0000256" key="1">
    <source>
        <dbReference type="ARBA" id="ARBA00001933"/>
    </source>
</evidence>
<keyword evidence="7" id="KW-0663">Pyridoxal phosphate</keyword>
<dbReference type="GO" id="GO:0004758">
    <property type="term" value="F:serine C-palmitoyltransferase activity"/>
    <property type="evidence" value="ECO:0007669"/>
    <property type="project" value="UniProtKB-EC"/>
</dbReference>
<comment type="cofactor">
    <cofactor evidence="1">
        <name>pyridoxal 5'-phosphate</name>
        <dbReference type="ChEBI" id="CHEBI:597326"/>
    </cofactor>
</comment>
<dbReference type="GeneID" id="116532299"/>
<dbReference type="InterPro" id="IPR004839">
    <property type="entry name" value="Aminotransferase_I/II_large"/>
</dbReference>
<dbReference type="GO" id="GO:0005783">
    <property type="term" value="C:endoplasmic reticulum"/>
    <property type="evidence" value="ECO:0007669"/>
    <property type="project" value="TreeGrafter"/>
</dbReference>
<evidence type="ECO:0000256" key="15">
    <source>
        <dbReference type="ARBA" id="ARBA00047694"/>
    </source>
</evidence>
<name>A0A6J3FNF5_SAPAP</name>
<comment type="catalytic activity">
    <reaction evidence="15">
        <text>octadecanoyl-CoA + L-serine + H(+) = 3-oxoeicosasphinganine + CO2 + CoA</text>
        <dbReference type="Rhea" id="RHEA:33683"/>
        <dbReference type="ChEBI" id="CHEBI:15378"/>
        <dbReference type="ChEBI" id="CHEBI:16526"/>
        <dbReference type="ChEBI" id="CHEBI:33384"/>
        <dbReference type="ChEBI" id="CHEBI:57287"/>
        <dbReference type="ChEBI" id="CHEBI:57394"/>
        <dbReference type="ChEBI" id="CHEBI:65073"/>
    </reaction>
    <physiologicalReaction direction="left-to-right" evidence="15">
        <dbReference type="Rhea" id="RHEA:33684"/>
    </physiologicalReaction>
</comment>
<dbReference type="InterPro" id="IPR015421">
    <property type="entry name" value="PyrdxlP-dep_Trfase_major"/>
</dbReference>
<gene>
    <name evidence="21" type="primary">LOC116532299</name>
</gene>
<keyword evidence="20" id="KW-1185">Reference proteome</keyword>
<evidence type="ECO:0000256" key="6">
    <source>
        <dbReference type="ARBA" id="ARBA00022679"/>
    </source>
</evidence>
<reference evidence="21" key="1">
    <citation type="submission" date="2025-08" db="UniProtKB">
        <authorList>
            <consortium name="RefSeq"/>
        </authorList>
    </citation>
    <scope>IDENTIFICATION</scope>
    <source>
        <tissue evidence="21">Blood</tissue>
    </source>
</reference>
<keyword evidence="6" id="KW-0808">Transferase</keyword>
<dbReference type="InterPro" id="IPR015424">
    <property type="entry name" value="PyrdxlP-dep_Trfase"/>
</dbReference>
<evidence type="ECO:0000259" key="19">
    <source>
        <dbReference type="Pfam" id="PF00155"/>
    </source>
</evidence>
<dbReference type="PANTHER" id="PTHR13693:SF2">
    <property type="entry name" value="SERINE PALMITOYLTRANSFERASE 1"/>
    <property type="match status" value="1"/>
</dbReference>
<dbReference type="PANTHER" id="PTHR13693">
    <property type="entry name" value="CLASS II AMINOTRANSFERASE/8-AMINO-7-OXONONANOATE SYNTHASE"/>
    <property type="match status" value="1"/>
</dbReference>
<dbReference type="Gene3D" id="3.40.640.10">
    <property type="entry name" value="Type I PLP-dependent aspartate aminotransferase-like (Major domain)"/>
    <property type="match status" value="1"/>
</dbReference>
<comment type="catalytic activity">
    <reaction evidence="17">
        <text>dodecanoyl-CoA + L-serine + H(+) = 3-oxotetradecasphinganine + CO2 + CoA</text>
        <dbReference type="Rhea" id="RHEA:35679"/>
        <dbReference type="ChEBI" id="CHEBI:15378"/>
        <dbReference type="ChEBI" id="CHEBI:16526"/>
        <dbReference type="ChEBI" id="CHEBI:33384"/>
        <dbReference type="ChEBI" id="CHEBI:57287"/>
        <dbReference type="ChEBI" id="CHEBI:57375"/>
        <dbReference type="ChEBI" id="CHEBI:71008"/>
    </reaction>
    <physiologicalReaction direction="left-to-right" evidence="17">
        <dbReference type="Rhea" id="RHEA:35680"/>
    </physiologicalReaction>
</comment>
<evidence type="ECO:0000256" key="9">
    <source>
        <dbReference type="ARBA" id="ARBA00023098"/>
    </source>
</evidence>
<comment type="pathway">
    <text evidence="3">Sphingolipid metabolism.</text>
</comment>
<dbReference type="Proteomes" id="UP000504640">
    <property type="component" value="Unplaced"/>
</dbReference>
<dbReference type="GO" id="GO:0046512">
    <property type="term" value="P:sphingosine biosynthetic process"/>
    <property type="evidence" value="ECO:0007669"/>
    <property type="project" value="TreeGrafter"/>
</dbReference>
<dbReference type="GO" id="GO:0030170">
    <property type="term" value="F:pyridoxal phosphate binding"/>
    <property type="evidence" value="ECO:0007669"/>
    <property type="project" value="InterPro"/>
</dbReference>
<comment type="function">
    <text evidence="14">Component of the serine palmitoyltransferase multisubunit enzyme (SPT) that catalyzes the initial and rate-limiting step in sphingolipid biosynthesis by condensing L-serine and activated acyl-CoA (most commonly palmitoyl-CoA) to form long-chain bases. The SPT complex is also composed of SPTLC2 or SPTLC3 and SPTSSA or SPTSSB. Within this complex, the heterodimer with SPTLC2 or SPTLC3 forms the catalytic core. The composition of the serine palmitoyltransferase (SPT) complex determines the substrate preference. The SPTLC1-SPTLC2-SPTSSA complex shows a strong preference for C16-CoA substrate, while the SPTLC1-SPTLC3-SPTSSA isozyme uses both C14-CoA and C16-CoA as substrates, with a slight preference for C14-CoA. The SPTLC1-SPTLC2-SPTSSB complex shows a strong preference for C18-CoA substrate, while the SPTLC1-SPTLC3-SPTSSB isozyme displays an ability to use a broader range of acyl-CoAs, without apparent preference. Required for adipocyte cell viability and metabolic homeostasis.</text>
</comment>
<dbReference type="EC" id="2.3.1.50" evidence="5"/>
<evidence type="ECO:0000256" key="4">
    <source>
        <dbReference type="ARBA" id="ARBA00008392"/>
    </source>
</evidence>
<dbReference type="GO" id="GO:0046513">
    <property type="term" value="P:ceramide biosynthetic process"/>
    <property type="evidence" value="ECO:0007669"/>
    <property type="project" value="TreeGrafter"/>
</dbReference>
<sequence length="261" mass="28684">MGNHTDSGTFSTGDWSTCPPRRRQFAIAEAAHHCQGRPQLQRDSAVIEVKLKYKYKARISLEECLSFGVLGEHGRGVTEHYGINIDDTDLVSANLENALASIGVFCCGRSFVIDHQRLSGQGYCFSASLPPLLAAAAIEALNIMEENPGIFAVLTEKCRQIHKALQGISGLKVVGESFSPAFHLQLEESTGSREQDVRLLQGIVDQCMNKNIARTMVCYLKKEEKCLPPPSIRVVVTVEQTEEELERAASTIKEVAQVVLP</sequence>
<protein>
    <recommendedName>
        <fullName evidence="11">Serine palmitoyltransferase 1</fullName>
        <ecNumber evidence="5">2.3.1.50</ecNumber>
    </recommendedName>
    <alternativeName>
        <fullName evidence="12">Long chain base biosynthesis protein 1</fullName>
    </alternativeName>
    <alternativeName>
        <fullName evidence="13">Serine-palmitoyl-CoA transferase 1</fullName>
    </alternativeName>
</protein>
<evidence type="ECO:0000256" key="2">
    <source>
        <dbReference type="ARBA" id="ARBA00004760"/>
    </source>
</evidence>
<evidence type="ECO:0000256" key="7">
    <source>
        <dbReference type="ARBA" id="ARBA00022898"/>
    </source>
</evidence>
<proteinExistence type="inferred from homology"/>
<evidence type="ECO:0000256" key="13">
    <source>
        <dbReference type="ARBA" id="ARBA00042649"/>
    </source>
</evidence>
<evidence type="ECO:0000256" key="8">
    <source>
        <dbReference type="ARBA" id="ARBA00022919"/>
    </source>
</evidence>
<evidence type="ECO:0000256" key="12">
    <source>
        <dbReference type="ARBA" id="ARBA00041765"/>
    </source>
</evidence>
<dbReference type="AlphaFoldDB" id="A0A6J3FNF5"/>
<feature type="domain" description="Aminotransferase class I/classII large" evidence="19">
    <location>
        <begin position="103"/>
        <end position="252"/>
    </location>
</feature>
<evidence type="ECO:0000256" key="10">
    <source>
        <dbReference type="ARBA" id="ARBA00023315"/>
    </source>
</evidence>
<evidence type="ECO:0000313" key="21">
    <source>
        <dbReference type="RefSeq" id="XP_032107294.1"/>
    </source>
</evidence>
<comment type="pathway">
    <text evidence="2">Lipid metabolism; sphingolipid metabolism.</text>
</comment>
<comment type="similarity">
    <text evidence="4">Belongs to the class-II pyridoxal-phosphate-dependent aminotransferase family.</text>
</comment>
<keyword evidence="10" id="KW-0012">Acyltransferase</keyword>
<evidence type="ECO:0000256" key="16">
    <source>
        <dbReference type="ARBA" id="ARBA00047854"/>
    </source>
</evidence>
<evidence type="ECO:0000256" key="5">
    <source>
        <dbReference type="ARBA" id="ARBA00013220"/>
    </source>
</evidence>
<keyword evidence="9" id="KW-0443">Lipid metabolism</keyword>
<dbReference type="Gene3D" id="3.90.1150.10">
    <property type="entry name" value="Aspartate Aminotransferase, domain 1"/>
    <property type="match status" value="1"/>
</dbReference>
<evidence type="ECO:0000313" key="20">
    <source>
        <dbReference type="Proteomes" id="UP000504640"/>
    </source>
</evidence>
<comment type="catalytic activity">
    <reaction evidence="16">
        <text>L-serine + hexadecanoyl-CoA + H(+) = 3-oxosphinganine + CO2 + CoA</text>
        <dbReference type="Rhea" id="RHEA:14761"/>
        <dbReference type="ChEBI" id="CHEBI:15378"/>
        <dbReference type="ChEBI" id="CHEBI:16526"/>
        <dbReference type="ChEBI" id="CHEBI:33384"/>
        <dbReference type="ChEBI" id="CHEBI:57287"/>
        <dbReference type="ChEBI" id="CHEBI:57379"/>
        <dbReference type="ChEBI" id="CHEBI:58299"/>
        <dbReference type="EC" id="2.3.1.50"/>
    </reaction>
    <physiologicalReaction direction="left-to-right" evidence="16">
        <dbReference type="Rhea" id="RHEA:14762"/>
    </physiologicalReaction>
</comment>
<dbReference type="RefSeq" id="XP_032107294.1">
    <property type="nucleotide sequence ID" value="XM_032251403.1"/>
</dbReference>
<dbReference type="GO" id="GO:0016020">
    <property type="term" value="C:membrane"/>
    <property type="evidence" value="ECO:0007669"/>
    <property type="project" value="GOC"/>
</dbReference>